<feature type="transmembrane region" description="Helical" evidence="12">
    <location>
        <begin position="732"/>
        <end position="749"/>
    </location>
</feature>
<dbReference type="InterPro" id="IPR044492">
    <property type="entry name" value="P_typ_ATPase_HD_dom"/>
</dbReference>
<dbReference type="SFLD" id="SFLDS00003">
    <property type="entry name" value="Haloacid_Dehalogenase"/>
    <property type="match status" value="1"/>
</dbReference>
<dbReference type="PANTHER" id="PTHR43520:SF8">
    <property type="entry name" value="P-TYPE CU(+) TRANSPORTER"/>
    <property type="match status" value="1"/>
</dbReference>
<dbReference type="PROSITE" id="PS01047">
    <property type="entry name" value="HMA_1"/>
    <property type="match status" value="1"/>
</dbReference>
<evidence type="ECO:0000259" key="14">
    <source>
        <dbReference type="PROSITE" id="PS50846"/>
    </source>
</evidence>
<evidence type="ECO:0000256" key="13">
    <source>
        <dbReference type="SAM" id="MobiDB-lite"/>
    </source>
</evidence>
<dbReference type="InterPro" id="IPR008250">
    <property type="entry name" value="ATPase_P-typ_transduc_dom_A_sf"/>
</dbReference>
<gene>
    <name evidence="15" type="ORF">BHE16_08740</name>
</gene>
<dbReference type="EMBL" id="CP018135">
    <property type="protein sequence ID" value="APF41069.1"/>
    <property type="molecule type" value="Genomic_DNA"/>
</dbReference>
<dbReference type="NCBIfam" id="TIGR01525">
    <property type="entry name" value="ATPase-IB_hvy"/>
    <property type="match status" value="1"/>
</dbReference>
<dbReference type="InterPro" id="IPR017969">
    <property type="entry name" value="Heavy-metal-associated_CS"/>
</dbReference>
<keyword evidence="7" id="KW-1278">Translocase</keyword>
<dbReference type="FunFam" id="3.30.70.100:FF:000005">
    <property type="entry name" value="Copper-exporting P-type ATPase A"/>
    <property type="match status" value="1"/>
</dbReference>
<evidence type="ECO:0000256" key="8">
    <source>
        <dbReference type="ARBA" id="ARBA00022989"/>
    </source>
</evidence>
<dbReference type="SUPFAM" id="SSF81665">
    <property type="entry name" value="Calcium ATPase, transmembrane domain M"/>
    <property type="match status" value="1"/>
</dbReference>
<keyword evidence="4 12" id="KW-0479">Metal-binding</keyword>
<dbReference type="PANTHER" id="PTHR43520">
    <property type="entry name" value="ATP7, ISOFORM B"/>
    <property type="match status" value="1"/>
</dbReference>
<evidence type="ECO:0000256" key="4">
    <source>
        <dbReference type="ARBA" id="ARBA00022723"/>
    </source>
</evidence>
<dbReference type="PRINTS" id="PR00120">
    <property type="entry name" value="HATPASE"/>
</dbReference>
<evidence type="ECO:0000256" key="6">
    <source>
        <dbReference type="ARBA" id="ARBA00022840"/>
    </source>
</evidence>
<dbReference type="Gene3D" id="3.40.50.1000">
    <property type="entry name" value="HAD superfamily/HAD-like"/>
    <property type="match status" value="1"/>
</dbReference>
<feature type="transmembrane region" description="Helical" evidence="12">
    <location>
        <begin position="144"/>
        <end position="161"/>
    </location>
</feature>
<dbReference type="InterPro" id="IPR006121">
    <property type="entry name" value="HMA_dom"/>
</dbReference>
<dbReference type="KEGG" id="nae:BHE16_08740"/>
<dbReference type="CDD" id="cd00371">
    <property type="entry name" value="HMA"/>
    <property type="match status" value="1"/>
</dbReference>
<dbReference type="SFLD" id="SFLDG00002">
    <property type="entry name" value="C1.7:_P-type_atpase_like"/>
    <property type="match status" value="1"/>
</dbReference>
<evidence type="ECO:0000256" key="5">
    <source>
        <dbReference type="ARBA" id="ARBA00022741"/>
    </source>
</evidence>
<dbReference type="InterPro" id="IPR023299">
    <property type="entry name" value="ATPase_P-typ_cyto_dom_N"/>
</dbReference>
<organism evidence="15 16">
    <name type="scientific">Neomicrococcus aestuarii</name>
    <dbReference type="NCBI Taxonomy" id="556325"/>
    <lineage>
        <taxon>Bacteria</taxon>
        <taxon>Bacillati</taxon>
        <taxon>Actinomycetota</taxon>
        <taxon>Actinomycetes</taxon>
        <taxon>Micrococcales</taxon>
        <taxon>Micrococcaceae</taxon>
        <taxon>Neomicrococcus</taxon>
    </lineage>
</organism>
<sequence length="781" mass="81778">MERVVELDIQGMTCASCVNRVERKLGKLPGVEATVNLPLESARVTVPEEVTDAQLLETVQAAGYQASLKAPLHAQYDAAAHHSEHGADTDPSMDNDTEAPQDHVNHMGKRGTAEYLKPRLIVAAVFTVPLFIISMIPGVQFANWGWWAFALATPVVLWSAWPFHRATLVNARHGASTMDTLVSLGVAAAYLFSVWQLLRDPGMTSHAHFGMAMDMSQHQLYFETAGVITTFLLLGRYLEARAKTRAGDALRALLDLGAKEANVLRDGKEVRVAATSLVPGDLLVVRPGEKIATDGYVVEGNSAIDTSLVTGESVPVEVGPDETVTGATINTSGRLVVRATRVGADTTLASMARLVSEAQTGKSKIARLADRISGIFVPVVIGIALLTFVLWWLIGGELEPAFVAAVSVLVIACPCALGLATPIGLLVGTGRGAQLGILIRGPEVLEDTRTVNTVLLDKTGTITEGKLSVSSVTAFGGASRTKLVALAAAAEQGSEHPIAKAIVDHAAALRSEGKLEDLPTPQTFESSAGGGVKSRVLTPARWHSGTPTGVDVLVGRPLFLMQQSIIFGKDQLESFTEAQEKGETVVALAVGGKALGYISLQDTIKPSSAAAIAELKAMGLRPVLLTGDNKAVAEKVAAEVGIAPEDVFADVLPEGKVESVKNLQAQGSVVAMVGDGVNDAPALAQADLGIAMGSGTDVAIEAADITLMGNSLTQVAQAIALSRKTLSTIKTNLFWAFAYNTLGIPIAAFGLLNPMIAGAAMAASSVLVVLNSLRLRGFGRS</sequence>
<protein>
    <recommendedName>
        <fullName evidence="11">Cation-transporting P-type ATPase B</fullName>
    </recommendedName>
</protein>
<evidence type="ECO:0000256" key="3">
    <source>
        <dbReference type="ARBA" id="ARBA00022692"/>
    </source>
</evidence>
<dbReference type="NCBIfam" id="TIGR01494">
    <property type="entry name" value="ATPase_P-type"/>
    <property type="match status" value="2"/>
</dbReference>
<keyword evidence="8 12" id="KW-1133">Transmembrane helix</keyword>
<dbReference type="PROSITE" id="PS50846">
    <property type="entry name" value="HMA_2"/>
    <property type="match status" value="1"/>
</dbReference>
<feature type="region of interest" description="Disordered" evidence="13">
    <location>
        <begin position="79"/>
        <end position="98"/>
    </location>
</feature>
<dbReference type="AlphaFoldDB" id="A0A1L2ZPL1"/>
<dbReference type="SUPFAM" id="SSF55008">
    <property type="entry name" value="HMA, heavy metal-associated domain"/>
    <property type="match status" value="1"/>
</dbReference>
<dbReference type="PRINTS" id="PR00119">
    <property type="entry name" value="CATATPASE"/>
</dbReference>
<dbReference type="GO" id="GO:0005886">
    <property type="term" value="C:plasma membrane"/>
    <property type="evidence" value="ECO:0007669"/>
    <property type="project" value="UniProtKB-SubCell"/>
</dbReference>
<dbReference type="Proteomes" id="UP000183530">
    <property type="component" value="Chromosome"/>
</dbReference>
<dbReference type="InterPro" id="IPR059000">
    <property type="entry name" value="ATPase_P-type_domA"/>
</dbReference>
<dbReference type="InterPro" id="IPR001757">
    <property type="entry name" value="P_typ_ATPase"/>
</dbReference>
<accession>A0A1L2ZPL1</accession>
<evidence type="ECO:0000256" key="12">
    <source>
        <dbReference type="RuleBase" id="RU362081"/>
    </source>
</evidence>
<dbReference type="FunFam" id="2.70.150.10:FF:000002">
    <property type="entry name" value="Copper-transporting ATPase 1, putative"/>
    <property type="match status" value="1"/>
</dbReference>
<keyword evidence="3 12" id="KW-0812">Transmembrane</keyword>
<dbReference type="RefSeq" id="WP_071894540.1">
    <property type="nucleotide sequence ID" value="NZ_CP018135.1"/>
</dbReference>
<evidence type="ECO:0000256" key="11">
    <source>
        <dbReference type="ARBA" id="ARBA00074171"/>
    </source>
</evidence>
<keyword evidence="9 12" id="KW-0472">Membrane</keyword>
<feature type="compositionally biased region" description="Basic and acidic residues" evidence="13">
    <location>
        <begin position="79"/>
        <end position="88"/>
    </location>
</feature>
<dbReference type="GO" id="GO:0043682">
    <property type="term" value="F:P-type divalent copper transporter activity"/>
    <property type="evidence" value="ECO:0007669"/>
    <property type="project" value="TreeGrafter"/>
</dbReference>
<keyword evidence="5 12" id="KW-0547">Nucleotide-binding</keyword>
<dbReference type="GO" id="GO:0016887">
    <property type="term" value="F:ATP hydrolysis activity"/>
    <property type="evidence" value="ECO:0007669"/>
    <property type="project" value="InterPro"/>
</dbReference>
<evidence type="ECO:0000313" key="15">
    <source>
        <dbReference type="EMBL" id="APF41069.1"/>
    </source>
</evidence>
<name>A0A1L2ZPL1_9MICC</name>
<dbReference type="InterPro" id="IPR018303">
    <property type="entry name" value="ATPase_P-typ_P_site"/>
</dbReference>
<reference evidence="15 16" key="1">
    <citation type="submission" date="2016-11" db="EMBL/GenBank/DDBJ databases">
        <title>Genome sequencing of Zhihengliuella aestuarii B18 antagonistic to Plasmodiophora brassicae.</title>
        <authorList>
            <person name="Luo Y."/>
        </authorList>
    </citation>
    <scope>NUCLEOTIDE SEQUENCE [LARGE SCALE GENOMIC DNA]</scope>
    <source>
        <strain evidence="15 16">B18</strain>
    </source>
</reference>
<dbReference type="GO" id="GO:0055070">
    <property type="term" value="P:copper ion homeostasis"/>
    <property type="evidence" value="ECO:0007669"/>
    <property type="project" value="TreeGrafter"/>
</dbReference>
<dbReference type="SUPFAM" id="SSF81653">
    <property type="entry name" value="Calcium ATPase, transduction domain A"/>
    <property type="match status" value="1"/>
</dbReference>
<keyword evidence="6 12" id="KW-0067">ATP-binding</keyword>
<feature type="transmembrane region" description="Helical" evidence="12">
    <location>
        <begin position="400"/>
        <end position="427"/>
    </location>
</feature>
<feature type="domain" description="HMA" evidence="14">
    <location>
        <begin position="3"/>
        <end position="67"/>
    </location>
</feature>
<dbReference type="STRING" id="556325.BHE16_08740"/>
<dbReference type="Pfam" id="PF00403">
    <property type="entry name" value="HMA"/>
    <property type="match status" value="1"/>
</dbReference>
<feature type="transmembrane region" description="Helical" evidence="12">
    <location>
        <begin position="372"/>
        <end position="394"/>
    </location>
</feature>
<dbReference type="Pfam" id="PF00702">
    <property type="entry name" value="Hydrolase"/>
    <property type="match status" value="1"/>
</dbReference>
<dbReference type="InterPro" id="IPR027256">
    <property type="entry name" value="P-typ_ATPase_IB"/>
</dbReference>
<dbReference type="CDD" id="cd02094">
    <property type="entry name" value="P-type_ATPase_Cu-like"/>
    <property type="match status" value="1"/>
</dbReference>
<dbReference type="OrthoDB" id="7059309at2"/>
<dbReference type="GO" id="GO:0005507">
    <property type="term" value="F:copper ion binding"/>
    <property type="evidence" value="ECO:0007669"/>
    <property type="project" value="TreeGrafter"/>
</dbReference>
<evidence type="ECO:0000256" key="2">
    <source>
        <dbReference type="ARBA" id="ARBA00006024"/>
    </source>
</evidence>
<comment type="similarity">
    <text evidence="2 12">Belongs to the cation transport ATPase (P-type) (TC 3.A.3) family. Type IB subfamily.</text>
</comment>
<dbReference type="InterPro" id="IPR036163">
    <property type="entry name" value="HMA_dom_sf"/>
</dbReference>
<feature type="transmembrane region" description="Helical" evidence="12">
    <location>
        <begin position="120"/>
        <end position="138"/>
    </location>
</feature>
<dbReference type="Pfam" id="PF00122">
    <property type="entry name" value="E1-E2_ATPase"/>
    <property type="match status" value="1"/>
</dbReference>
<dbReference type="Gene3D" id="2.70.150.10">
    <property type="entry name" value="Calcium-transporting ATPase, cytoplasmic transduction domain A"/>
    <property type="match status" value="1"/>
</dbReference>
<evidence type="ECO:0000313" key="16">
    <source>
        <dbReference type="Proteomes" id="UP000183530"/>
    </source>
</evidence>
<dbReference type="SFLD" id="SFLDF00027">
    <property type="entry name" value="p-type_atpase"/>
    <property type="match status" value="1"/>
</dbReference>
<evidence type="ECO:0000256" key="10">
    <source>
        <dbReference type="ARBA" id="ARBA00049360"/>
    </source>
</evidence>
<dbReference type="Gene3D" id="3.40.1110.10">
    <property type="entry name" value="Calcium-transporting ATPase, cytoplasmic domain N"/>
    <property type="match status" value="1"/>
</dbReference>
<dbReference type="InterPro" id="IPR036412">
    <property type="entry name" value="HAD-like_sf"/>
</dbReference>
<dbReference type="Gene3D" id="3.30.70.100">
    <property type="match status" value="1"/>
</dbReference>
<comment type="catalytic activity">
    <reaction evidence="10">
        <text>ATP + H2O = ADP + phosphate + H(+)</text>
        <dbReference type="Rhea" id="RHEA:13065"/>
        <dbReference type="ChEBI" id="CHEBI:15377"/>
        <dbReference type="ChEBI" id="CHEBI:15378"/>
        <dbReference type="ChEBI" id="CHEBI:30616"/>
        <dbReference type="ChEBI" id="CHEBI:43474"/>
        <dbReference type="ChEBI" id="CHEBI:456216"/>
    </reaction>
</comment>
<keyword evidence="16" id="KW-1185">Reference proteome</keyword>
<proteinExistence type="inferred from homology"/>
<dbReference type="PROSITE" id="PS00154">
    <property type="entry name" value="ATPASE_E1_E2"/>
    <property type="match status" value="1"/>
</dbReference>
<feature type="transmembrane region" description="Helical" evidence="12">
    <location>
        <begin position="218"/>
        <end position="238"/>
    </location>
</feature>
<evidence type="ECO:0000256" key="9">
    <source>
        <dbReference type="ARBA" id="ARBA00023136"/>
    </source>
</evidence>
<dbReference type="InterPro" id="IPR023298">
    <property type="entry name" value="ATPase_P-typ_TM_dom_sf"/>
</dbReference>
<dbReference type="InterPro" id="IPR023214">
    <property type="entry name" value="HAD_sf"/>
</dbReference>
<evidence type="ECO:0000256" key="1">
    <source>
        <dbReference type="ARBA" id="ARBA00004651"/>
    </source>
</evidence>
<feature type="transmembrane region" description="Helical" evidence="12">
    <location>
        <begin position="755"/>
        <end position="773"/>
    </location>
</feature>
<comment type="subcellular location">
    <subcellularLocation>
        <location evidence="1">Cell membrane</location>
        <topology evidence="1">Multi-pass membrane protein</topology>
    </subcellularLocation>
</comment>
<evidence type="ECO:0000256" key="7">
    <source>
        <dbReference type="ARBA" id="ARBA00022967"/>
    </source>
</evidence>
<dbReference type="SUPFAM" id="SSF56784">
    <property type="entry name" value="HAD-like"/>
    <property type="match status" value="1"/>
</dbReference>
<dbReference type="GO" id="GO:0005524">
    <property type="term" value="F:ATP binding"/>
    <property type="evidence" value="ECO:0007669"/>
    <property type="project" value="UniProtKB-UniRule"/>
</dbReference>
<keyword evidence="12" id="KW-1003">Cell membrane</keyword>
<feature type="transmembrane region" description="Helical" evidence="12">
    <location>
        <begin position="181"/>
        <end position="198"/>
    </location>
</feature>